<keyword evidence="5" id="KW-1185">Reference proteome</keyword>
<feature type="region of interest" description="Disordered" evidence="3">
    <location>
        <begin position="173"/>
        <end position="198"/>
    </location>
</feature>
<dbReference type="InterPro" id="IPR038713">
    <property type="entry name" value="Terminase_Gp1_N_sf"/>
</dbReference>
<comment type="caution">
    <text evidence="4">The sequence shown here is derived from an EMBL/GenBank/DDBJ whole genome shotgun (WGS) entry which is preliminary data.</text>
</comment>
<proteinExistence type="predicted"/>
<dbReference type="AlphaFoldDB" id="A0A2T7BFH2"/>
<protein>
    <submittedName>
        <fullName evidence="4">Terminase small subunit</fullName>
    </submittedName>
</protein>
<organism evidence="4 5">
    <name type="scientific">Chitinophaga parva</name>
    <dbReference type="NCBI Taxonomy" id="2169414"/>
    <lineage>
        <taxon>Bacteria</taxon>
        <taxon>Pseudomonadati</taxon>
        <taxon>Bacteroidota</taxon>
        <taxon>Chitinophagia</taxon>
        <taxon>Chitinophagales</taxon>
        <taxon>Chitinophagaceae</taxon>
        <taxon>Chitinophaga</taxon>
    </lineage>
</organism>
<evidence type="ECO:0000256" key="2">
    <source>
        <dbReference type="ARBA" id="ARBA00023219"/>
    </source>
</evidence>
<dbReference type="OrthoDB" id="1338457at2"/>
<dbReference type="PANTHER" id="PTHR41328:SF2">
    <property type="entry name" value="TERMINASE SMALL SUBUNIT"/>
    <property type="match status" value="1"/>
</dbReference>
<dbReference type="Proteomes" id="UP000244450">
    <property type="component" value="Unassembled WGS sequence"/>
</dbReference>
<dbReference type="EMBL" id="QCYK01000002">
    <property type="protein sequence ID" value="PUZ25032.1"/>
    <property type="molecule type" value="Genomic_DNA"/>
</dbReference>
<dbReference type="Gene3D" id="1.10.10.1400">
    <property type="entry name" value="Terminase, small subunit, N-terminal DNA-binding domain, HTH motif"/>
    <property type="match status" value="1"/>
</dbReference>
<evidence type="ECO:0000256" key="1">
    <source>
        <dbReference type="ARBA" id="ARBA00022612"/>
    </source>
</evidence>
<keyword evidence="1" id="KW-1188">Viral release from host cell</keyword>
<dbReference type="InterPro" id="IPR005335">
    <property type="entry name" value="Terminase_ssu"/>
</dbReference>
<keyword evidence="2" id="KW-0231">Viral genome packaging</keyword>
<dbReference type="PANTHER" id="PTHR41328">
    <property type="entry name" value="TERMINASE SMALL SUBUNIT-RELATED"/>
    <property type="match status" value="1"/>
</dbReference>
<dbReference type="GO" id="GO:0051276">
    <property type="term" value="P:chromosome organization"/>
    <property type="evidence" value="ECO:0007669"/>
    <property type="project" value="InterPro"/>
</dbReference>
<gene>
    <name evidence="4" type="ORF">DCC81_12010</name>
</gene>
<dbReference type="Pfam" id="PF03592">
    <property type="entry name" value="Terminase_2"/>
    <property type="match status" value="1"/>
</dbReference>
<dbReference type="InterPro" id="IPR052404">
    <property type="entry name" value="SPP1-like_terminase"/>
</dbReference>
<evidence type="ECO:0000256" key="3">
    <source>
        <dbReference type="SAM" id="MobiDB-lite"/>
    </source>
</evidence>
<evidence type="ECO:0000313" key="5">
    <source>
        <dbReference type="Proteomes" id="UP000244450"/>
    </source>
</evidence>
<dbReference type="RefSeq" id="WP_108686869.1">
    <property type="nucleotide sequence ID" value="NZ_QCYK01000002.1"/>
</dbReference>
<name>A0A2T7BFH2_9BACT</name>
<reference evidence="4 5" key="1">
    <citation type="submission" date="2018-04" db="EMBL/GenBank/DDBJ databases">
        <title>Chitinophaga fuyangensis sp. nov., isolated from soil in a chemical factory.</title>
        <authorList>
            <person name="Chen K."/>
        </authorList>
    </citation>
    <scope>NUCLEOTIDE SEQUENCE [LARGE SCALE GENOMIC DNA]</scope>
    <source>
        <strain evidence="4 5">LY-1</strain>
    </source>
</reference>
<sequence length="198" mass="21976">MALNEKQKRFCEEYLVDLNATKAAIRAGYSQATAYSQGHDLLKKPEVQAYLAEKRKELQERTGITVERVLREYARIAFFDPSSLYTVDGGLKQVRDLDADTAAVIAGVEVHEDFVSDSPNKEAIGQTKKVKFVDKIRALDSLSRHLGLFNDKMEHTGKDGGPIQTETIIRVVRGKRDSAGAGQPTPPSTETKKRGKKV</sequence>
<evidence type="ECO:0000313" key="4">
    <source>
        <dbReference type="EMBL" id="PUZ25032.1"/>
    </source>
</evidence>
<accession>A0A2T7BFH2</accession>